<dbReference type="Proteomes" id="UP000056252">
    <property type="component" value="Chromosome"/>
</dbReference>
<evidence type="ECO:0000256" key="6">
    <source>
        <dbReference type="SAM" id="SignalP"/>
    </source>
</evidence>
<evidence type="ECO:0008006" key="11">
    <source>
        <dbReference type="Google" id="ProtNLM"/>
    </source>
</evidence>
<keyword evidence="4" id="KW-0472">Membrane</keyword>
<keyword evidence="3 6" id="KW-0732">Signal</keyword>
<dbReference type="Pfam" id="PF07980">
    <property type="entry name" value="SusD_RagB"/>
    <property type="match status" value="1"/>
</dbReference>
<dbReference type="SUPFAM" id="SSF48452">
    <property type="entry name" value="TPR-like"/>
    <property type="match status" value="1"/>
</dbReference>
<evidence type="ECO:0000256" key="4">
    <source>
        <dbReference type="ARBA" id="ARBA00023136"/>
    </source>
</evidence>
<evidence type="ECO:0000256" key="2">
    <source>
        <dbReference type="ARBA" id="ARBA00006275"/>
    </source>
</evidence>
<gene>
    <name evidence="9" type="ORF">AS203_05815</name>
</gene>
<organism evidence="9 10">
    <name type="scientific">Hoylesella enoeca</name>
    <dbReference type="NCBI Taxonomy" id="76123"/>
    <lineage>
        <taxon>Bacteria</taxon>
        <taxon>Pseudomonadati</taxon>
        <taxon>Bacteroidota</taxon>
        <taxon>Bacteroidia</taxon>
        <taxon>Bacteroidales</taxon>
        <taxon>Prevotellaceae</taxon>
        <taxon>Hoylesella</taxon>
    </lineage>
</organism>
<dbReference type="KEGG" id="peo:AS203_05815"/>
<dbReference type="EMBL" id="CP013195">
    <property type="protein sequence ID" value="ALO49884.1"/>
    <property type="molecule type" value="Genomic_DNA"/>
</dbReference>
<dbReference type="Gene3D" id="1.25.40.390">
    <property type="match status" value="1"/>
</dbReference>
<proteinExistence type="inferred from homology"/>
<protein>
    <recommendedName>
        <fullName evidence="11">SusD-like N-terminal domain-containing protein</fullName>
    </recommendedName>
</protein>
<accession>A0A0S2KNK1</accession>
<evidence type="ECO:0000256" key="5">
    <source>
        <dbReference type="ARBA" id="ARBA00023237"/>
    </source>
</evidence>
<reference evidence="10" key="1">
    <citation type="submission" date="2015-11" db="EMBL/GenBank/DDBJ databases">
        <authorList>
            <person name="Holder M.E."/>
            <person name="Ajami N.J."/>
            <person name="Petrosino J.F."/>
        </authorList>
    </citation>
    <scope>NUCLEOTIDE SEQUENCE [LARGE SCALE GENOMIC DNA]</scope>
    <source>
        <strain evidence="10">F0113</strain>
    </source>
</reference>
<dbReference type="OrthoDB" id="727588at2"/>
<evidence type="ECO:0000256" key="3">
    <source>
        <dbReference type="ARBA" id="ARBA00022729"/>
    </source>
</evidence>
<feature type="chain" id="PRO_5006601983" description="SusD-like N-terminal domain-containing protein" evidence="6">
    <location>
        <begin position="22"/>
        <end position="538"/>
    </location>
</feature>
<feature type="signal peptide" evidence="6">
    <location>
        <begin position="1"/>
        <end position="21"/>
    </location>
</feature>
<dbReference type="InterPro" id="IPR011990">
    <property type="entry name" value="TPR-like_helical_dom_sf"/>
</dbReference>
<dbReference type="GO" id="GO:0009279">
    <property type="term" value="C:cell outer membrane"/>
    <property type="evidence" value="ECO:0007669"/>
    <property type="project" value="UniProtKB-SubCell"/>
</dbReference>
<keyword evidence="10" id="KW-1185">Reference proteome</keyword>
<keyword evidence="5" id="KW-0998">Cell outer membrane</keyword>
<dbReference type="Pfam" id="PF14322">
    <property type="entry name" value="SusD-like_3"/>
    <property type="match status" value="1"/>
</dbReference>
<dbReference type="InterPro" id="IPR033985">
    <property type="entry name" value="SusD-like_N"/>
</dbReference>
<feature type="domain" description="RagB/SusD" evidence="7">
    <location>
        <begin position="406"/>
        <end position="517"/>
    </location>
</feature>
<dbReference type="InterPro" id="IPR012944">
    <property type="entry name" value="SusD_RagB_dom"/>
</dbReference>
<evidence type="ECO:0000259" key="8">
    <source>
        <dbReference type="Pfam" id="PF14322"/>
    </source>
</evidence>
<dbReference type="eggNOG" id="ENOG502Z80U">
    <property type="taxonomic scope" value="Bacteria"/>
</dbReference>
<sequence>MKQIKYSILMAGLLSIMFVSCSDWLDVPVEGRSTSEELFETGDGYRSALHGLYKNMVTDDLYGANLQFGLVDFFSNQYSLNVPTADLNSTVLIAAGKREYSNKDLRPQLDQLWLKAFNIIASANNLIQNIEGEGNDKFSQGEIEKNTILGEAKAVRAFLHFDMLRLFAPAPVNDDGRVYIPYITDFPNTQAQHITVKETLDKIIADLEEARALVKTFDETPLGLSASVSGNARFYNELSYGMEGAADKSKVDEFFLGRGYRFSYWAVTALLARVYQYNGTYDPTSLDKAKAYAEEILNATFSGAQSTTYSPFKDENFAFSWDEQPEQMRDIRMVGNLIMGLYRDNEMENKLSTLEAQFPRVKQSPAQYNLCVINKNGQDIFKTTGGVDESGTDIRAKRLIYEPSGSYGNPLSTKWYIKEKDTKERDRTINIFPLLRTSEMRYIIAECEARKNNFAGAYEILNTMREKRGLREYNLPVQNSFDDFVKDLVREGQREWISEGQLFYLYKRLNAGVKRDNGNVVPFTNAESVLPIPIDETR</sequence>
<dbReference type="AlphaFoldDB" id="A0A0S2KNK1"/>
<dbReference type="STRING" id="76123.AS203_05815"/>
<comment type="subcellular location">
    <subcellularLocation>
        <location evidence="1">Cell outer membrane</location>
    </subcellularLocation>
</comment>
<evidence type="ECO:0000256" key="1">
    <source>
        <dbReference type="ARBA" id="ARBA00004442"/>
    </source>
</evidence>
<dbReference type="PROSITE" id="PS51257">
    <property type="entry name" value="PROKAR_LIPOPROTEIN"/>
    <property type="match status" value="1"/>
</dbReference>
<evidence type="ECO:0000313" key="9">
    <source>
        <dbReference type="EMBL" id="ALO49884.1"/>
    </source>
</evidence>
<comment type="similarity">
    <text evidence="2">Belongs to the SusD family.</text>
</comment>
<evidence type="ECO:0000259" key="7">
    <source>
        <dbReference type="Pfam" id="PF07980"/>
    </source>
</evidence>
<name>A0A0S2KNK1_9BACT</name>
<dbReference type="RefSeq" id="WP_025065696.1">
    <property type="nucleotide sequence ID" value="NZ_CP013195.1"/>
</dbReference>
<feature type="domain" description="SusD-like N-terminal" evidence="8">
    <location>
        <begin position="81"/>
        <end position="215"/>
    </location>
</feature>
<evidence type="ECO:0000313" key="10">
    <source>
        <dbReference type="Proteomes" id="UP000056252"/>
    </source>
</evidence>